<dbReference type="AlphaFoldDB" id="A0A3G1A7B5"/>
<gene>
    <name evidence="2" type="ORF">TCARB_0129</name>
</gene>
<dbReference type="SUPFAM" id="SSF52833">
    <property type="entry name" value="Thioredoxin-like"/>
    <property type="match status" value="1"/>
</dbReference>
<proteinExistence type="predicted"/>
<dbReference type="InterPro" id="IPR015943">
    <property type="entry name" value="WD40/YVTN_repeat-like_dom_sf"/>
</dbReference>
<reference evidence="3" key="1">
    <citation type="book" date="2010" name="EXTREMOPHILES" publisher="0:0-0">
        <title>Complete genome sequences of ten hyperthermophilic archaea reveal their metabolic capabilities and possible ecological roles.</title>
        <editorList>
            <person name="?"/>
        </editorList>
        <authorList>
            <person name="Ravin N.V."/>
            <person name="Mardanov A.V."/>
            <person name="Bonch-Osmolovskaya E.A."/>
            <person name="Skryabin K.G."/>
        </authorList>
    </citation>
    <scope>NUCLEOTIDE SEQUENCE [LARGE SCALE GENOMIC DNA]</scope>
    <source>
        <strain evidence="3">1505</strain>
    </source>
</reference>
<accession>A0A3G1A7B5</accession>
<sequence length="863" mass="95680">MRKVVGLVAFLLMLVLTLSPAYAQPSYNFIQKAFSKRITSMAALPDNKAVLCFGDGTCSLMDSSGNTLANRLINPDKEIFYIKYVPPSRILVGVDRSGNIYLLNSSTLNIIDAFLARKNDEESFLMASLSSDGRYLAVSSRYYVTVSGKRYPETRLVVFDTQSKSRIFERDLDTSNDILVDVFSLDFWGSYLIAETIDTKCELCQLTDNKIEVYRIDGQNVKKVASFQSGLTLKSVVGNFLVAQRVQQNSTGNYLTYVFNLPDLNIKVKRMLDKIQSFIPFTNDTFLAIFSDGTLRRCNLNLECNNLVSVPLGRVAVASDGSSIAIFKIDEVEIYSYNGGLSRTAYYQVSWDIAPSPPKTAVASRGGFYSIYGDNMLVSALQLTTIKLRLIVVDDQGRPVPGAVVEIISSGGTSQSLITNNNGPIIFEVPPGTYNINVKKEGFSPKSLTQSFTSDTQIMLKLDRKKEERRDIQINVLSQDDQPLPGARITITGRENITTLTNVNGKVSVNLPLGNYTILISAPKYKQLQSTFEVKTNTTEVYFKLEPEKVNIIVETLNFTPVGINVSLASITTNNTLTVKPGENVSLPVDAYQVLVNAPKNYECSASPPIVNALNGTTNVNVKITCKLIVTRATSISDVIGFLEKKMIQNVKMNMSVDKTLGKLPSINMLNSSKLDLDFQQRNKILVIEFFYTQCTGCKYLVPALRNLSRLPGVTVVSLTVSPVDTQAVLERYVKENNITWIVARDEENLFYKLNVTVFPTVVVISDGKILYKGAGAREELEQMNNTLPSIGGLPSLQNVPLGSLLRPETLIFLGMFLIMTWLMIGEKNEKSDSEEDSIYNNTVTFPDFGSSLHSPDFQTIEE</sequence>
<evidence type="ECO:0000313" key="2">
    <source>
        <dbReference type="EMBL" id="AJB41207.1"/>
    </source>
</evidence>
<dbReference type="InterPro" id="IPR008969">
    <property type="entry name" value="CarboxyPept-like_regulatory"/>
</dbReference>
<dbReference type="Gene3D" id="3.40.30.10">
    <property type="entry name" value="Glutaredoxin"/>
    <property type="match status" value="1"/>
</dbReference>
<dbReference type="Gene3D" id="2.60.40.1120">
    <property type="entry name" value="Carboxypeptidase-like, regulatory domain"/>
    <property type="match status" value="2"/>
</dbReference>
<dbReference type="InterPro" id="IPR013766">
    <property type="entry name" value="Thioredoxin_domain"/>
</dbReference>
<dbReference type="PANTHER" id="PTHR42852:SF17">
    <property type="entry name" value="THIOREDOXIN-LIKE PROTEIN HI_1115"/>
    <property type="match status" value="1"/>
</dbReference>
<dbReference type="PANTHER" id="PTHR42852">
    <property type="entry name" value="THIOL:DISULFIDE INTERCHANGE PROTEIN DSBE"/>
    <property type="match status" value="1"/>
</dbReference>
<feature type="domain" description="Thioredoxin" evidence="1">
    <location>
        <begin position="658"/>
        <end position="790"/>
    </location>
</feature>
<dbReference type="EMBL" id="CP007493">
    <property type="protein sequence ID" value="AJB41207.1"/>
    <property type="molecule type" value="Genomic_DNA"/>
</dbReference>
<dbReference type="InterPro" id="IPR036249">
    <property type="entry name" value="Thioredoxin-like_sf"/>
</dbReference>
<dbReference type="SUPFAM" id="SSF82171">
    <property type="entry name" value="DPP6 N-terminal domain-like"/>
    <property type="match status" value="1"/>
</dbReference>
<organism evidence="2 3">
    <name type="scientific">Thermofilum adornatum 1505</name>
    <dbReference type="NCBI Taxonomy" id="697581"/>
    <lineage>
        <taxon>Archaea</taxon>
        <taxon>Thermoproteota</taxon>
        <taxon>Thermoprotei</taxon>
        <taxon>Thermofilales</taxon>
        <taxon>Thermofilaceae</taxon>
        <taxon>Thermofilum</taxon>
    </lineage>
</organism>
<dbReference type="Pfam" id="PF13620">
    <property type="entry name" value="CarboxypepD_reg"/>
    <property type="match status" value="2"/>
</dbReference>
<dbReference type="STRING" id="697581.TCARB_0129"/>
<dbReference type="Gene3D" id="2.130.10.10">
    <property type="entry name" value="YVTN repeat-like/Quinoprotein amine dehydrogenase"/>
    <property type="match status" value="1"/>
</dbReference>
<evidence type="ECO:0000313" key="3">
    <source>
        <dbReference type="Proteomes" id="UP000266720"/>
    </source>
</evidence>
<dbReference type="PROSITE" id="PS51352">
    <property type="entry name" value="THIOREDOXIN_2"/>
    <property type="match status" value="1"/>
</dbReference>
<dbReference type="GeneID" id="25405589"/>
<protein>
    <submittedName>
        <fullName evidence="2">Redoxin domain-containing protein</fullName>
    </submittedName>
</protein>
<dbReference type="KEGG" id="tcb:TCARB_0129"/>
<dbReference type="RefSeq" id="WP_052886408.1">
    <property type="nucleotide sequence ID" value="NZ_CP007493.1"/>
</dbReference>
<dbReference type="Proteomes" id="UP000266720">
    <property type="component" value="Chromosome"/>
</dbReference>
<evidence type="ECO:0000259" key="1">
    <source>
        <dbReference type="PROSITE" id="PS51352"/>
    </source>
</evidence>
<dbReference type="SUPFAM" id="SSF49464">
    <property type="entry name" value="Carboxypeptidase regulatory domain-like"/>
    <property type="match status" value="2"/>
</dbReference>
<name>A0A3G1A7B5_9CREN</name>
<dbReference type="InterPro" id="IPR050553">
    <property type="entry name" value="Thioredoxin_ResA/DsbE_sf"/>
</dbReference>